<feature type="coiled-coil region" evidence="4">
    <location>
        <begin position="78"/>
        <end position="146"/>
    </location>
</feature>
<evidence type="ECO:0000313" key="7">
    <source>
        <dbReference type="EMBL" id="KAL1602551.1"/>
    </source>
</evidence>
<reference evidence="7 8" key="1">
    <citation type="submission" date="2024-02" db="EMBL/GenBank/DDBJ databases">
        <title>De novo assembly and annotation of 12 fungi associated with fruit tree decline syndrome in Ontario, Canada.</title>
        <authorList>
            <person name="Sulman M."/>
            <person name="Ellouze W."/>
            <person name="Ilyukhin E."/>
        </authorList>
    </citation>
    <scope>NUCLEOTIDE SEQUENCE [LARGE SCALE GENOMIC DNA]</scope>
    <source>
        <strain evidence="7 8">M42-189</strain>
    </source>
</reference>
<gene>
    <name evidence="7" type="ORF">SLS60_005967</name>
</gene>
<comment type="caution">
    <text evidence="7">The sequence shown here is derived from an EMBL/GenBank/DDBJ whole genome shotgun (WGS) entry which is preliminary data.</text>
</comment>
<feature type="domain" description="DNA endonuclease activator Ctp1 C-terminal" evidence="6">
    <location>
        <begin position="681"/>
        <end position="790"/>
    </location>
</feature>
<sequence>MDFDAWLSNNKALWARVYDEVIAPDLEKEWKKRIESQDVESKKSTSNDILDDIGHSHVPEDDRLQHLNNHISNGVVEKAQLVEENNRLKNLLRKTRGSTPSAAELLTSTDDATVSITEYHQITDKLDELNKRYQDAAQRIKYLERKNVAVMQKNKEMKDSVKAWQEYCDRHVEKKKKAKAESRVQKIQAKSNLAIETSAPAPIPHIPSSPGSAAMITPRSLIPRLRSSPAPIAYLSDAMARPCSPPMTVMGEEVQGSTHAEADANEHEDDEEVGERVETGGRSSPLPLTEHVREDATSGSNNDRVAIIGHFSSDKVTSSQTTVPEIMEEDNEPTLRAAGPGDDDEPEIVFERSLKRKRKPSTGIGVFNDGASDGTPAKPVRVKEELYSSPPPESAIHQLSRTETMDLDELGPNPIITPRRQRLRRMESTHSNKTGTLRNQRSSSAPFSGNLIKPEPTEELRIPHAGPVSHLAVAMEDARAASEPGHAVVEPREALRPIDPNMVAGRANEATPDKRIRKEEARQENVFNILAESGEAPPPNERKKRLPPNLARAHFNERIRAAKSGLSPMKNTLTTTPKTAPPRTDAAQVPTPPSISNRTAYTPSARPAQRRAQEPTLRPELVPDGRPIWRMSAFEPARKAPQPPASEEPAPHTRLRDKPVTELRIQDFKPNPVYNSGYTHAFTDTVRRREDRLCLPGCTNPACCGSTFRTLALALPSLPHSQEEALLQDYLGDAYDSFGLTQMDKTERDEIVLQARTRKMATEHGKHRRAYEGRKTPPGFWRVDFPNTQEAVEDREKAVQMGMQQVRERYLEAMRRGGRFIFADE</sequence>
<dbReference type="InterPro" id="IPR013882">
    <property type="entry name" value="Ctp1_C"/>
</dbReference>
<dbReference type="EMBL" id="JAKJXO020000007">
    <property type="protein sequence ID" value="KAL1602551.1"/>
    <property type="molecule type" value="Genomic_DNA"/>
</dbReference>
<feature type="region of interest" description="Disordered" evidence="5">
    <location>
        <begin position="35"/>
        <end position="59"/>
    </location>
</feature>
<evidence type="ECO:0000256" key="2">
    <source>
        <dbReference type="ARBA" id="ARBA00022763"/>
    </source>
</evidence>
<comment type="subcellular location">
    <subcellularLocation>
        <location evidence="1">Nucleus</location>
    </subcellularLocation>
</comment>
<keyword evidence="3" id="KW-0539">Nucleus</keyword>
<evidence type="ECO:0000259" key="6">
    <source>
        <dbReference type="Pfam" id="PF08573"/>
    </source>
</evidence>
<feature type="region of interest" description="Disordered" evidence="5">
    <location>
        <begin position="254"/>
        <end position="301"/>
    </location>
</feature>
<protein>
    <recommendedName>
        <fullName evidence="6">DNA endonuclease activator Ctp1 C-terminal domain-containing protein</fullName>
    </recommendedName>
</protein>
<evidence type="ECO:0000256" key="3">
    <source>
        <dbReference type="ARBA" id="ARBA00023242"/>
    </source>
</evidence>
<evidence type="ECO:0000256" key="1">
    <source>
        <dbReference type="ARBA" id="ARBA00004123"/>
    </source>
</evidence>
<keyword evidence="2" id="KW-0227">DNA damage</keyword>
<proteinExistence type="predicted"/>
<keyword evidence="8" id="KW-1185">Reference proteome</keyword>
<feature type="region of interest" description="Disordered" evidence="5">
    <location>
        <begin position="427"/>
        <end position="448"/>
    </location>
</feature>
<keyword evidence="4" id="KW-0175">Coiled coil</keyword>
<feature type="compositionally biased region" description="Polar residues" evidence="5">
    <location>
        <begin position="431"/>
        <end position="447"/>
    </location>
</feature>
<feature type="compositionally biased region" description="Polar residues" evidence="5">
    <location>
        <begin position="569"/>
        <end position="578"/>
    </location>
</feature>
<accession>A0ABR3RDT2</accession>
<feature type="region of interest" description="Disordered" evidence="5">
    <location>
        <begin position="565"/>
        <end position="614"/>
    </location>
</feature>
<evidence type="ECO:0000313" key="8">
    <source>
        <dbReference type="Proteomes" id="UP001521785"/>
    </source>
</evidence>
<name>A0ABR3RDT2_9PLEO</name>
<dbReference type="Proteomes" id="UP001521785">
    <property type="component" value="Unassembled WGS sequence"/>
</dbReference>
<evidence type="ECO:0000256" key="4">
    <source>
        <dbReference type="SAM" id="Coils"/>
    </source>
</evidence>
<evidence type="ECO:0000256" key="5">
    <source>
        <dbReference type="SAM" id="MobiDB-lite"/>
    </source>
</evidence>
<organism evidence="7 8">
    <name type="scientific">Paraconiothyrium brasiliense</name>
    <dbReference type="NCBI Taxonomy" id="300254"/>
    <lineage>
        <taxon>Eukaryota</taxon>
        <taxon>Fungi</taxon>
        <taxon>Dikarya</taxon>
        <taxon>Ascomycota</taxon>
        <taxon>Pezizomycotina</taxon>
        <taxon>Dothideomycetes</taxon>
        <taxon>Pleosporomycetidae</taxon>
        <taxon>Pleosporales</taxon>
        <taxon>Massarineae</taxon>
        <taxon>Didymosphaeriaceae</taxon>
        <taxon>Paraconiothyrium</taxon>
    </lineage>
</organism>
<dbReference type="Pfam" id="PF08573">
    <property type="entry name" value="SAE2"/>
    <property type="match status" value="1"/>
</dbReference>
<feature type="compositionally biased region" description="Basic and acidic residues" evidence="5">
    <location>
        <begin position="35"/>
        <end position="45"/>
    </location>
</feature>